<dbReference type="GO" id="GO:1990351">
    <property type="term" value="C:transporter complex"/>
    <property type="evidence" value="ECO:0007669"/>
    <property type="project" value="TreeGrafter"/>
</dbReference>
<sequence length="718" mass="83970">MRRAFWVLGMLVVFILGHSGPARGALDRVLLSADEVHYNYETKQIRALGAVVIHYKEIQVTADWAIIDQELNFLLATGEVCVEKNGDQFQGQRFLYSIKEQQGWLSPAHTTITGSEIEKAVRYSAEEALVKEEEILAKGSFFTGCDLEKPHYHFTAKELEYYPDKRIILRRVWYWEHGRRLIFLPYFYISLEDKEDNFEFEVGHNEVDGWYALVGYKYFMNEKNRLQFESKFTELNGDLYSVKHRSILSSHREWFQEYYLADKSGLGYPQPEYGVALGYKDETDPKRAMESNLTHWQRSTWTGNSYPDYLFTLAYRGMTPYPYLNLQYQDTGEDPLRTMNFHGSWNYNLDPTASLRFWGSWSFLEYLRNKSLASNNYNNFVYDLNYLKNWDGSNLNLKYKETAVFDGNTYAENVKPDITYTVPSWRIPYLDEISISGNYTRLERFQKDVVTGEGERFGLDMSKRWTLGVQWIPNLTLANNLYLRKYRVNNVTSDVADLNSALTATKYFKNNLSASLGVGYSMLDGEVNALFNSKDSGLQPGGFANNLWALNNEHLFASLNNEYYFQTQIGRSTLTSKWMPASSQSIGLSTQYDWTQGPGLTNLEARYNLNEEMKLALLLGYDFQYEAWNMKQFEMLIDRKLTTNWKVEAALQYSMVQEDFSIGNVTFTYDWHCRQLLFHYDWTDQSFWFRVIFKAFPQASLQFDKDMELLNDPNFLSQ</sequence>
<dbReference type="AlphaFoldDB" id="A0A4R1R945"/>
<organism evidence="1 2">
    <name type="scientific">Hydrogenispora ethanolica</name>
    <dbReference type="NCBI Taxonomy" id="1082276"/>
    <lineage>
        <taxon>Bacteria</taxon>
        <taxon>Bacillati</taxon>
        <taxon>Bacillota</taxon>
        <taxon>Hydrogenispora</taxon>
    </lineage>
</organism>
<dbReference type="EMBL" id="SLUN01000027">
    <property type="protein sequence ID" value="TCL62214.1"/>
    <property type="molecule type" value="Genomic_DNA"/>
</dbReference>
<protein>
    <recommendedName>
        <fullName evidence="3">LPS-assembly protein</fullName>
    </recommendedName>
</protein>
<reference evidence="1 2" key="1">
    <citation type="submission" date="2019-03" db="EMBL/GenBank/DDBJ databases">
        <title>Genomic Encyclopedia of Type Strains, Phase IV (KMG-IV): sequencing the most valuable type-strain genomes for metagenomic binning, comparative biology and taxonomic classification.</title>
        <authorList>
            <person name="Goeker M."/>
        </authorList>
    </citation>
    <scope>NUCLEOTIDE SEQUENCE [LARGE SCALE GENOMIC DNA]</scope>
    <source>
        <strain evidence="1 2">LX-B</strain>
    </source>
</reference>
<dbReference type="PANTHER" id="PTHR30189:SF1">
    <property type="entry name" value="LPS-ASSEMBLY PROTEIN LPTD"/>
    <property type="match status" value="1"/>
</dbReference>
<dbReference type="InterPro" id="IPR050218">
    <property type="entry name" value="LptD"/>
</dbReference>
<dbReference type="OrthoDB" id="2111483at2"/>
<evidence type="ECO:0000313" key="2">
    <source>
        <dbReference type="Proteomes" id="UP000295008"/>
    </source>
</evidence>
<dbReference type="GO" id="GO:0009279">
    <property type="term" value="C:cell outer membrane"/>
    <property type="evidence" value="ECO:0007669"/>
    <property type="project" value="TreeGrafter"/>
</dbReference>
<dbReference type="PANTHER" id="PTHR30189">
    <property type="entry name" value="LPS-ASSEMBLY PROTEIN"/>
    <property type="match status" value="1"/>
</dbReference>
<proteinExistence type="predicted"/>
<evidence type="ECO:0008006" key="3">
    <source>
        <dbReference type="Google" id="ProtNLM"/>
    </source>
</evidence>
<keyword evidence="2" id="KW-1185">Reference proteome</keyword>
<gene>
    <name evidence="1" type="ORF">EDC14_102765</name>
</gene>
<dbReference type="RefSeq" id="WP_132015882.1">
    <property type="nucleotide sequence ID" value="NZ_SLUN01000027.1"/>
</dbReference>
<evidence type="ECO:0000313" key="1">
    <source>
        <dbReference type="EMBL" id="TCL62214.1"/>
    </source>
</evidence>
<accession>A0A4R1R945</accession>
<name>A0A4R1R945_HYDET</name>
<dbReference type="Proteomes" id="UP000295008">
    <property type="component" value="Unassembled WGS sequence"/>
</dbReference>
<comment type="caution">
    <text evidence="1">The sequence shown here is derived from an EMBL/GenBank/DDBJ whole genome shotgun (WGS) entry which is preliminary data.</text>
</comment>